<dbReference type="Gene3D" id="1.10.443.10">
    <property type="entry name" value="Intergrase catalytic core"/>
    <property type="match status" value="1"/>
</dbReference>
<dbReference type="PANTHER" id="PTHR30349:SF64">
    <property type="entry name" value="PROPHAGE INTEGRASE INTD-RELATED"/>
    <property type="match status" value="1"/>
</dbReference>
<accession>A0ABT5HT47</accession>
<evidence type="ECO:0000313" key="7">
    <source>
        <dbReference type="EMBL" id="MDC7683232.1"/>
    </source>
</evidence>
<evidence type="ECO:0000313" key="8">
    <source>
        <dbReference type="Proteomes" id="UP001214854"/>
    </source>
</evidence>
<dbReference type="Proteomes" id="UP001214854">
    <property type="component" value="Unassembled WGS sequence"/>
</dbReference>
<evidence type="ECO:0000256" key="1">
    <source>
        <dbReference type="ARBA" id="ARBA00022908"/>
    </source>
</evidence>
<feature type="domain" description="Tyr recombinase" evidence="5">
    <location>
        <begin position="162"/>
        <end position="350"/>
    </location>
</feature>
<dbReference type="InterPro" id="IPR044068">
    <property type="entry name" value="CB"/>
</dbReference>
<evidence type="ECO:0000256" key="2">
    <source>
        <dbReference type="ARBA" id="ARBA00023125"/>
    </source>
</evidence>
<dbReference type="Pfam" id="PF00589">
    <property type="entry name" value="Phage_integrase"/>
    <property type="match status" value="1"/>
</dbReference>
<dbReference type="InterPro" id="IPR011010">
    <property type="entry name" value="DNA_brk_join_enz"/>
</dbReference>
<evidence type="ECO:0000259" key="5">
    <source>
        <dbReference type="PROSITE" id="PS51898"/>
    </source>
</evidence>
<dbReference type="CDD" id="cd00796">
    <property type="entry name" value="INT_Rci_Hp1_C"/>
    <property type="match status" value="1"/>
</dbReference>
<comment type="caution">
    <text evidence="7">The sequence shown here is derived from an EMBL/GenBank/DDBJ whole genome shotgun (WGS) entry which is preliminary data.</text>
</comment>
<protein>
    <submittedName>
        <fullName evidence="7">Site-specific integrase</fullName>
    </submittedName>
</protein>
<dbReference type="EMBL" id="JAQQKX010000005">
    <property type="protein sequence ID" value="MDC7683232.1"/>
    <property type="molecule type" value="Genomic_DNA"/>
</dbReference>
<keyword evidence="3" id="KW-0233">DNA recombination</keyword>
<evidence type="ECO:0000259" key="6">
    <source>
        <dbReference type="PROSITE" id="PS51900"/>
    </source>
</evidence>
<dbReference type="PROSITE" id="PS51900">
    <property type="entry name" value="CB"/>
    <property type="match status" value="1"/>
</dbReference>
<keyword evidence="1" id="KW-0229">DNA integration</keyword>
<reference evidence="7 8" key="1">
    <citation type="submission" date="2023-01" db="EMBL/GenBank/DDBJ databases">
        <title>Novel species of the genus Asticcacaulis isolated from rivers.</title>
        <authorList>
            <person name="Lu H."/>
        </authorList>
    </citation>
    <scope>NUCLEOTIDE SEQUENCE [LARGE SCALE GENOMIC DNA]</scope>
    <source>
        <strain evidence="7 8">BYS171W</strain>
    </source>
</reference>
<dbReference type="SUPFAM" id="SSF56349">
    <property type="entry name" value="DNA breaking-rejoining enzymes"/>
    <property type="match status" value="1"/>
</dbReference>
<dbReference type="RefSeq" id="WP_272747707.1">
    <property type="nucleotide sequence ID" value="NZ_JAQQKX010000005.1"/>
</dbReference>
<evidence type="ECO:0000256" key="3">
    <source>
        <dbReference type="ARBA" id="ARBA00023172"/>
    </source>
</evidence>
<dbReference type="PROSITE" id="PS51898">
    <property type="entry name" value="TYR_RECOMBINASE"/>
    <property type="match status" value="1"/>
</dbReference>
<organism evidence="7 8">
    <name type="scientific">Asticcacaulis aquaticus</name>
    <dbReference type="NCBI Taxonomy" id="2984212"/>
    <lineage>
        <taxon>Bacteria</taxon>
        <taxon>Pseudomonadati</taxon>
        <taxon>Pseudomonadota</taxon>
        <taxon>Alphaproteobacteria</taxon>
        <taxon>Caulobacterales</taxon>
        <taxon>Caulobacteraceae</taxon>
        <taxon>Asticcacaulis</taxon>
    </lineage>
</organism>
<keyword evidence="2 4" id="KW-0238">DNA-binding</keyword>
<sequence length="358" mass="40934">MPDYVLAKISTSKYWYITWTEGRRSRRASTRQTDRREAEKVLAAFSLEYNPDAPAILTAIDVLDWYYDTHGKDLHRADSTKDSVEILKAFFSITPAHEIDPQKQAEFIAHRRIPRDKNRTEPLSNDTINRDLATLSAALRKAFEWKLIEQPFKVTLLPKPAARERFLTRHEVAKLYRQLRQKRKDNKDYKHVLLFARIALNTGARPGAILTLTWDRVDFSRRILWFPVPGRAQTNKRAAVISFDHKLEAALLRAKKAHDELARKSNQYPNEVIVFEGQPVKVIRKSVTTAMKAVGITDASPHTFRHTFATWAAMGGAPLYILGGALGHSNPSTTAKYAKYQPEAFKDVIRASRKKRSA</sequence>
<dbReference type="InterPro" id="IPR002104">
    <property type="entry name" value="Integrase_catalytic"/>
</dbReference>
<dbReference type="PANTHER" id="PTHR30349">
    <property type="entry name" value="PHAGE INTEGRASE-RELATED"/>
    <property type="match status" value="1"/>
</dbReference>
<feature type="domain" description="Core-binding (CB)" evidence="6">
    <location>
        <begin position="57"/>
        <end position="143"/>
    </location>
</feature>
<dbReference type="InterPro" id="IPR050090">
    <property type="entry name" value="Tyrosine_recombinase_XerCD"/>
</dbReference>
<keyword evidence="8" id="KW-1185">Reference proteome</keyword>
<dbReference type="InterPro" id="IPR013762">
    <property type="entry name" value="Integrase-like_cat_sf"/>
</dbReference>
<proteinExistence type="predicted"/>
<gene>
    <name evidence="7" type="ORF">PQU92_08080</name>
</gene>
<evidence type="ECO:0000256" key="4">
    <source>
        <dbReference type="PROSITE-ProRule" id="PRU01248"/>
    </source>
</evidence>
<name>A0ABT5HT47_9CAUL</name>